<name>W6QPT9_PENRF</name>
<feature type="region of interest" description="Disordered" evidence="1">
    <location>
        <begin position="89"/>
        <end position="137"/>
    </location>
</feature>
<feature type="compositionally biased region" description="Polar residues" evidence="1">
    <location>
        <begin position="191"/>
        <end position="201"/>
    </location>
</feature>
<dbReference type="OMA" id="VWESHRP"/>
<dbReference type="Proteomes" id="UP000030686">
    <property type="component" value="Unassembled WGS sequence"/>
</dbReference>
<dbReference type="EMBL" id="HG792018">
    <property type="protein sequence ID" value="CDM36104.1"/>
    <property type="molecule type" value="Genomic_DNA"/>
</dbReference>
<keyword evidence="3" id="KW-1185">Reference proteome</keyword>
<dbReference type="AlphaFoldDB" id="W6QPT9"/>
<organism evidence="2 3">
    <name type="scientific">Penicillium roqueforti (strain FM164)</name>
    <dbReference type="NCBI Taxonomy" id="1365484"/>
    <lineage>
        <taxon>Eukaryota</taxon>
        <taxon>Fungi</taxon>
        <taxon>Dikarya</taxon>
        <taxon>Ascomycota</taxon>
        <taxon>Pezizomycotina</taxon>
        <taxon>Eurotiomycetes</taxon>
        <taxon>Eurotiomycetidae</taxon>
        <taxon>Eurotiales</taxon>
        <taxon>Aspergillaceae</taxon>
        <taxon>Penicillium</taxon>
    </lineage>
</organism>
<proteinExistence type="predicted"/>
<feature type="region of interest" description="Disordered" evidence="1">
    <location>
        <begin position="313"/>
        <end position="351"/>
    </location>
</feature>
<protein>
    <submittedName>
        <fullName evidence="2">Uncharacterized protein</fullName>
    </submittedName>
</protein>
<feature type="region of interest" description="Disordered" evidence="1">
    <location>
        <begin position="181"/>
        <end position="230"/>
    </location>
</feature>
<gene>
    <name evidence="2" type="ORF">PROQFM164_S04g000985</name>
</gene>
<dbReference type="OrthoDB" id="4350061at2759"/>
<evidence type="ECO:0000256" key="1">
    <source>
        <dbReference type="SAM" id="MobiDB-lite"/>
    </source>
</evidence>
<reference evidence="2" key="1">
    <citation type="journal article" date="2014" name="Nat. Commun.">
        <title>Multiple recent horizontal transfers of a large genomic region in cheese making fungi.</title>
        <authorList>
            <person name="Cheeseman K."/>
            <person name="Ropars J."/>
            <person name="Renault P."/>
            <person name="Dupont J."/>
            <person name="Gouzy J."/>
            <person name="Branca A."/>
            <person name="Abraham A.L."/>
            <person name="Ceppi M."/>
            <person name="Conseiller E."/>
            <person name="Debuchy R."/>
            <person name="Malagnac F."/>
            <person name="Goarin A."/>
            <person name="Silar P."/>
            <person name="Lacoste S."/>
            <person name="Sallet E."/>
            <person name="Bensimon A."/>
            <person name="Giraud T."/>
            <person name="Brygoo Y."/>
        </authorList>
    </citation>
    <scope>NUCLEOTIDE SEQUENCE [LARGE SCALE GENOMIC DNA]</scope>
    <source>
        <strain evidence="2">FM164</strain>
    </source>
</reference>
<accession>W6QPT9</accession>
<evidence type="ECO:0000313" key="3">
    <source>
        <dbReference type="Proteomes" id="UP000030686"/>
    </source>
</evidence>
<sequence length="351" mass="40025">MDPADVEVTIKVGDDGLAEIQTNPAIPYVLPSVEDHFDQNPFAVSISTGAKRERHPAEESIAPSPWYLASVYGNPLYSTPAVHESRLTRLGTEETEESEWFPPPKYQLNSGSMAPLQPRELPGSPPKTNPNSRVWESHRPSSLNFTIYEDPQDQQTPSPPQQGFYSMEEDKENIFLTQSDLETSDEEEQDTPSNLAWNEASTGPRDAFGLPLNREMSDFVPPRNTPFTERPMRHGREVLRTLWVDEAQVPEEDDSELHEESLTNAQVREAVQTRGSYQLGRAMARSNLYQLREDTRVQAPTYFPRDVRRILDFQQPEYRRSITPEPNEDSRTTTPEKSEEEGHSEPEQELE</sequence>
<evidence type="ECO:0000313" key="2">
    <source>
        <dbReference type="EMBL" id="CDM36104.1"/>
    </source>
</evidence>